<evidence type="ECO:0000259" key="1">
    <source>
        <dbReference type="PROSITE" id="PS51918"/>
    </source>
</evidence>
<dbReference type="Gene3D" id="3.80.30.20">
    <property type="entry name" value="tm_1862 like domain"/>
    <property type="match status" value="1"/>
</dbReference>
<name>A5IJJ2_THEP1</name>
<dbReference type="STRING" id="390874.Tpet_0336"/>
<dbReference type="SMART" id="SM00729">
    <property type="entry name" value="Elp3"/>
    <property type="match status" value="1"/>
</dbReference>
<dbReference type="AlphaFoldDB" id="A5IJJ2"/>
<dbReference type="InterPro" id="IPR045784">
    <property type="entry name" value="Radical_SAM_N2"/>
</dbReference>
<dbReference type="eggNOG" id="COG1032">
    <property type="taxonomic scope" value="Bacteria"/>
</dbReference>
<protein>
    <submittedName>
        <fullName evidence="2">Radical SAM domain protein</fullName>
    </submittedName>
</protein>
<evidence type="ECO:0000313" key="3">
    <source>
        <dbReference type="Proteomes" id="UP000006558"/>
    </source>
</evidence>
<reference evidence="3" key="1">
    <citation type="submission" date="2007-05" db="EMBL/GenBank/DDBJ databases">
        <title>Complete sequence of Thermotoga petrophila RKU-1.</title>
        <authorList>
            <consortium name="US DOE Joint Genome Institute"/>
            <person name="Copeland A."/>
            <person name="Lucas S."/>
            <person name="Lapidus A."/>
            <person name="Barry K."/>
            <person name="Glavina del Rio T."/>
            <person name="Dalin E."/>
            <person name="Tice H."/>
            <person name="Pitluck S."/>
            <person name="Sims D."/>
            <person name="Brettin T."/>
            <person name="Bruce D."/>
            <person name="Detter J.C."/>
            <person name="Han C."/>
            <person name="Tapia R."/>
            <person name="Schmutz J."/>
            <person name="Larimer F."/>
            <person name="Land M."/>
            <person name="Hauser L."/>
            <person name="Kyrpides N."/>
            <person name="Mikhailova N."/>
            <person name="Nelson K."/>
            <person name="Gogarten J.P."/>
            <person name="Noll K."/>
            <person name="Richardson P."/>
        </authorList>
    </citation>
    <scope>NUCLEOTIDE SEQUENCE [LARGE SCALE GENOMIC DNA]</scope>
    <source>
        <strain evidence="3">ATCC BAA-488 / DSM 13995 / JCM 10881 / RKU-1</strain>
    </source>
</reference>
<dbReference type="KEGG" id="tpt:Tpet_0336"/>
<dbReference type="EMBL" id="CP000702">
    <property type="protein sequence ID" value="ABQ46365.1"/>
    <property type="molecule type" value="Genomic_DNA"/>
</dbReference>
<dbReference type="CDD" id="cd01335">
    <property type="entry name" value="Radical_SAM"/>
    <property type="match status" value="1"/>
</dbReference>
<dbReference type="PANTHER" id="PTHR42731">
    <property type="entry name" value="SLL1084 PROTEIN"/>
    <property type="match status" value="1"/>
</dbReference>
<proteinExistence type="predicted"/>
<dbReference type="GO" id="GO:0003824">
    <property type="term" value="F:catalytic activity"/>
    <property type="evidence" value="ECO:0007669"/>
    <property type="project" value="InterPro"/>
</dbReference>
<dbReference type="Proteomes" id="UP000006558">
    <property type="component" value="Chromosome"/>
</dbReference>
<reference evidence="2 3" key="2">
    <citation type="journal article" date="2009" name="Proc. Natl. Acad. Sci. U.S.A.">
        <title>On the chimeric nature, thermophilic origin, and phylogenetic placement of the Thermotogales.</title>
        <authorList>
            <person name="Zhaxybayeva O."/>
            <person name="Swithers K.S."/>
            <person name="Lapierre P."/>
            <person name="Fournier G.P."/>
            <person name="Bickhart D.M."/>
            <person name="DeBoy R.T."/>
            <person name="Nelson K.E."/>
            <person name="Nesbo C.L."/>
            <person name="Doolittle W.F."/>
            <person name="Gogarten J.P."/>
            <person name="Noll K.M."/>
        </authorList>
    </citation>
    <scope>NUCLEOTIDE SEQUENCE [LARGE SCALE GENOMIC DNA]</scope>
    <source>
        <strain evidence="3">ATCC BAA-488 / DSM 13995 / JCM 10881 / RKU-1</strain>
    </source>
</reference>
<dbReference type="PANTHER" id="PTHR42731:SF5">
    <property type="entry name" value="RADICAL SAM DOMAIN PROTEIN"/>
    <property type="match status" value="1"/>
</dbReference>
<dbReference type="InterPro" id="IPR023404">
    <property type="entry name" value="rSAM_horseshoe"/>
</dbReference>
<sequence>MRRPRRPQDFLEYEKVLKFKESEKQIEETETKGDVRVALVVPSGYEVAASGLAFHYVQKLLNSHPRIRCERFFYDETFKKFYSLETQTPIDEFSIWLFSVSFENDFSNLLDILKKKDVPLSWKEREDYHPIIIAGGAVTYLNEEFLIPVADAVYYGELEKYLDLFTEALTGETKQEILSSLSRIPAVEVPSLKEHTEIAAGVDLNDFLPHSSVVPSLGVFPGKLLVEVGRGCIRRCAFCIFGKNLKPARFVKPERFEELVRNTPYREYGLISATITDYPWLEDLLDTVEKYQLKISVSSLRLDRLSERLLRTLKDSGQRSFTIAPEAGSQRIRDILKKDITDEQIENALKLARRLDFDRVKMYFIYGLEEETEEDLEAFKKLGDLAVRLGYREVHMSFNPLIPKPGTEFERRKMEPVDVLRKKEKILKDLLRGFRVDFESIRESVVQYTIAHARKEEVESWLKFFEKSDKKSLGKLIYEEGRKRLC</sequence>
<dbReference type="Pfam" id="PF19864">
    <property type="entry name" value="Radical_SAM_N2"/>
    <property type="match status" value="1"/>
</dbReference>
<dbReference type="SFLD" id="SFLDS00029">
    <property type="entry name" value="Radical_SAM"/>
    <property type="match status" value="1"/>
</dbReference>
<dbReference type="HOGENOM" id="CLU_011543_3_3_0"/>
<organism evidence="2 3">
    <name type="scientific">Thermotoga petrophila (strain ATCC BAA-488 / DSM 13995 / JCM 10881 / RKU-1)</name>
    <dbReference type="NCBI Taxonomy" id="390874"/>
    <lineage>
        <taxon>Bacteria</taxon>
        <taxon>Thermotogati</taxon>
        <taxon>Thermotogota</taxon>
        <taxon>Thermotogae</taxon>
        <taxon>Thermotogales</taxon>
        <taxon>Thermotogaceae</taxon>
        <taxon>Thermotoga</taxon>
    </lineage>
</organism>
<dbReference type="Pfam" id="PF04055">
    <property type="entry name" value="Radical_SAM"/>
    <property type="match status" value="1"/>
</dbReference>
<dbReference type="RefSeq" id="WP_011943000.1">
    <property type="nucleotide sequence ID" value="NC_009486.1"/>
</dbReference>
<dbReference type="InterPro" id="IPR006638">
    <property type="entry name" value="Elp3/MiaA/NifB-like_rSAM"/>
</dbReference>
<evidence type="ECO:0000313" key="2">
    <source>
        <dbReference type="EMBL" id="ABQ46365.1"/>
    </source>
</evidence>
<feature type="domain" description="Radical SAM core" evidence="1">
    <location>
        <begin position="218"/>
        <end position="442"/>
    </location>
</feature>
<gene>
    <name evidence="2" type="ordered locus">Tpet_0336</name>
</gene>
<dbReference type="SFLD" id="SFLDG01082">
    <property type="entry name" value="B12-binding_domain_containing"/>
    <property type="match status" value="1"/>
</dbReference>
<accession>A5IJJ2</accession>
<dbReference type="GO" id="GO:0051536">
    <property type="term" value="F:iron-sulfur cluster binding"/>
    <property type="evidence" value="ECO:0007669"/>
    <property type="project" value="InterPro"/>
</dbReference>
<dbReference type="PROSITE" id="PS51918">
    <property type="entry name" value="RADICAL_SAM"/>
    <property type="match status" value="1"/>
</dbReference>
<dbReference type="SUPFAM" id="SSF102114">
    <property type="entry name" value="Radical SAM enzymes"/>
    <property type="match status" value="1"/>
</dbReference>
<dbReference type="InterPro" id="IPR007197">
    <property type="entry name" value="rSAM"/>
</dbReference>
<dbReference type="InterPro" id="IPR058240">
    <property type="entry name" value="rSAM_sf"/>
</dbReference>